<organism evidence="1 2">
    <name type="scientific">Theropithecus gelada</name>
    <name type="common">Gelada baboon</name>
    <dbReference type="NCBI Taxonomy" id="9565"/>
    <lineage>
        <taxon>Eukaryota</taxon>
        <taxon>Metazoa</taxon>
        <taxon>Chordata</taxon>
        <taxon>Craniata</taxon>
        <taxon>Vertebrata</taxon>
        <taxon>Euteleostomi</taxon>
        <taxon>Mammalia</taxon>
        <taxon>Eutheria</taxon>
        <taxon>Euarchontoglires</taxon>
        <taxon>Primates</taxon>
        <taxon>Haplorrhini</taxon>
        <taxon>Catarrhini</taxon>
        <taxon>Cercopithecidae</taxon>
        <taxon>Cercopithecinae</taxon>
        <taxon>Theropithecus</taxon>
    </lineage>
</organism>
<reference evidence="1" key="1">
    <citation type="submission" date="2018-05" db="EMBL/GenBank/DDBJ databases">
        <title>Whole genome of Theropithecus gelada.</title>
        <authorList>
            <person name="Chiou K.L."/>
            <person name="Snyder-Mackler N."/>
        </authorList>
    </citation>
    <scope>NUCLEOTIDE SEQUENCE [LARGE SCALE GENOMIC DNA]</scope>
</reference>
<accession>A0A8D2EFN9</accession>
<reference evidence="1" key="2">
    <citation type="submission" date="2025-08" db="UniProtKB">
        <authorList>
            <consortium name="Ensembl"/>
        </authorList>
    </citation>
    <scope>IDENTIFICATION</scope>
</reference>
<dbReference type="Proteomes" id="UP000694411">
    <property type="component" value="Chromosome 6"/>
</dbReference>
<dbReference type="AlphaFoldDB" id="A0A8D2EFN9"/>
<reference evidence="1" key="3">
    <citation type="submission" date="2025-09" db="UniProtKB">
        <authorList>
            <consortium name="Ensembl"/>
        </authorList>
    </citation>
    <scope>IDENTIFICATION</scope>
</reference>
<evidence type="ECO:0000313" key="1">
    <source>
        <dbReference type="Ensembl" id="ENSTGEP00000005344.1"/>
    </source>
</evidence>
<dbReference type="Ensembl" id="ENSTGET00000006479.1">
    <property type="protein sequence ID" value="ENSTGEP00000005344.1"/>
    <property type="gene ID" value="ENSTGEG00000004452.1"/>
</dbReference>
<sequence>MLTKSPVTYNAGFLPLSLLCAILPWKFELHKAIHGIELLHERNTRVCHLLWFEVWLVTQTFTCSSTEHLNLCRTRVFPEQCP</sequence>
<keyword evidence="2" id="KW-1185">Reference proteome</keyword>
<name>A0A8D2EFN9_THEGE</name>
<proteinExistence type="predicted"/>
<evidence type="ECO:0000313" key="2">
    <source>
        <dbReference type="Proteomes" id="UP000694411"/>
    </source>
</evidence>
<protein>
    <submittedName>
        <fullName evidence="1">Uncharacterized protein</fullName>
    </submittedName>
</protein>